<name>A0A2V1K6A1_9ACTO</name>
<dbReference type="RefSeq" id="WP_109093582.1">
    <property type="nucleotide sequence ID" value="NZ_QETB01000003.1"/>
</dbReference>
<dbReference type="AlphaFoldDB" id="A0A2V1K6A1"/>
<dbReference type="EMBL" id="QETB01000003">
    <property type="protein sequence ID" value="PWF26509.1"/>
    <property type="molecule type" value="Genomic_DNA"/>
</dbReference>
<accession>A0A2V1K6A1</accession>
<dbReference type="SUPFAM" id="SSF54593">
    <property type="entry name" value="Glyoxalase/Bleomycin resistance protein/Dihydroxybiphenyl dioxygenase"/>
    <property type="match status" value="1"/>
</dbReference>
<dbReference type="InterPro" id="IPR029068">
    <property type="entry name" value="Glyas_Bleomycin-R_OHBP_Dase"/>
</dbReference>
<organism evidence="1 2">
    <name type="scientific">Ancrocorticia populi</name>
    <dbReference type="NCBI Taxonomy" id="2175228"/>
    <lineage>
        <taxon>Bacteria</taxon>
        <taxon>Bacillati</taxon>
        <taxon>Actinomycetota</taxon>
        <taxon>Actinomycetes</taxon>
        <taxon>Actinomycetales</taxon>
        <taxon>Actinomycetaceae</taxon>
        <taxon>Ancrocorticia</taxon>
    </lineage>
</organism>
<comment type="caution">
    <text evidence="1">The sequence shown here is derived from an EMBL/GenBank/DDBJ whole genome shotgun (WGS) entry which is preliminary data.</text>
</comment>
<evidence type="ECO:0000313" key="2">
    <source>
        <dbReference type="Proteomes" id="UP000245283"/>
    </source>
</evidence>
<evidence type="ECO:0008006" key="3">
    <source>
        <dbReference type="Google" id="ProtNLM"/>
    </source>
</evidence>
<evidence type="ECO:0000313" key="1">
    <source>
        <dbReference type="EMBL" id="PWF26509.1"/>
    </source>
</evidence>
<gene>
    <name evidence="1" type="ORF">DD236_06565</name>
</gene>
<proteinExistence type="predicted"/>
<keyword evidence="2" id="KW-1185">Reference proteome</keyword>
<reference evidence="2" key="1">
    <citation type="submission" date="2018-05" db="EMBL/GenBank/DDBJ databases">
        <authorList>
            <person name="Li Y."/>
        </authorList>
    </citation>
    <scope>NUCLEOTIDE SEQUENCE [LARGE SCALE GENOMIC DNA]</scope>
    <source>
        <strain evidence="2">sk1b4</strain>
    </source>
</reference>
<dbReference type="OrthoDB" id="3268799at2"/>
<dbReference type="Proteomes" id="UP000245283">
    <property type="component" value="Unassembled WGS sequence"/>
</dbReference>
<protein>
    <recommendedName>
        <fullName evidence="3">VOC domain-containing protein</fullName>
    </recommendedName>
</protein>
<sequence>MIIRLTCFTPNPERWEVLASALGGTKVLATDLWRLYSLGAGRLGIHSVPSESPVAGSCAITLEVPDLEEYLAHARPKDAELSIGDTRHGRAITVTSPSLPTFFIDPIEGEVTHSGETAAAPLFYTGHVPAAANLLASLGLEPHLSSEAGTWADLTSDGIAAVHHGKPGYAPSFEHPDLDQLSENLRAASIRATLIDETFGRTLRVEHPDDPSTAAEIWINEPQTDLYGYRQGLPTAR</sequence>